<dbReference type="Proteomes" id="UP001160148">
    <property type="component" value="Unassembled WGS sequence"/>
</dbReference>
<comment type="caution">
    <text evidence="1">The sequence shown here is derived from an EMBL/GenBank/DDBJ whole genome shotgun (WGS) entry which is preliminary data.</text>
</comment>
<evidence type="ECO:0000313" key="2">
    <source>
        <dbReference type="Proteomes" id="UP001160148"/>
    </source>
</evidence>
<reference evidence="1 2" key="1">
    <citation type="submission" date="2023-01" db="EMBL/GenBank/DDBJ databases">
        <authorList>
            <person name="Whitehead M."/>
        </authorList>
    </citation>
    <scope>NUCLEOTIDE SEQUENCE [LARGE SCALE GENOMIC DNA]</scope>
</reference>
<sequence length="178" mass="19432">MTANGLSLAPEKSEGVVLTNKKAYRTPVLHVQGCQIPIQRAIRYLGVRLDTRLSFVDHVTSVAAGARKAAAALGRLIPNVGGPSQSKRQLIMSVVHSRLLYGAEVWSECVLETQKTKNVLLQAQRCAALRVARCYHTVSGLASLVLARMPPVVLQAIGRKRRAEVRKSGAMTYVEIYN</sequence>
<evidence type="ECO:0000313" key="1">
    <source>
        <dbReference type="EMBL" id="CAI6371752.1"/>
    </source>
</evidence>
<dbReference type="PANTHER" id="PTHR33481:SF1">
    <property type="entry name" value="ENDONUCLEASE_EXONUCLEASE_PHOSPHATASE DOMAIN-CONTAINING PROTEIN-RELATED"/>
    <property type="match status" value="1"/>
</dbReference>
<keyword evidence="2" id="KW-1185">Reference proteome</keyword>
<dbReference type="AlphaFoldDB" id="A0AAV0XVB5"/>
<gene>
    <name evidence="1" type="ORF">MEUPH1_LOCUS25718</name>
</gene>
<dbReference type="EMBL" id="CARXXK010001015">
    <property type="protein sequence ID" value="CAI6371752.1"/>
    <property type="molecule type" value="Genomic_DNA"/>
</dbReference>
<name>A0AAV0XVB5_9HEMI</name>
<accession>A0AAV0XVB5</accession>
<protein>
    <recommendedName>
        <fullName evidence="3">Reverse transcriptase</fullName>
    </recommendedName>
</protein>
<organism evidence="1 2">
    <name type="scientific">Macrosiphum euphorbiae</name>
    <name type="common">potato aphid</name>
    <dbReference type="NCBI Taxonomy" id="13131"/>
    <lineage>
        <taxon>Eukaryota</taxon>
        <taxon>Metazoa</taxon>
        <taxon>Ecdysozoa</taxon>
        <taxon>Arthropoda</taxon>
        <taxon>Hexapoda</taxon>
        <taxon>Insecta</taxon>
        <taxon>Pterygota</taxon>
        <taxon>Neoptera</taxon>
        <taxon>Paraneoptera</taxon>
        <taxon>Hemiptera</taxon>
        <taxon>Sternorrhyncha</taxon>
        <taxon>Aphidomorpha</taxon>
        <taxon>Aphidoidea</taxon>
        <taxon>Aphididae</taxon>
        <taxon>Macrosiphini</taxon>
        <taxon>Macrosiphum</taxon>
    </lineage>
</organism>
<dbReference type="PANTHER" id="PTHR33481">
    <property type="entry name" value="REVERSE TRANSCRIPTASE"/>
    <property type="match status" value="1"/>
</dbReference>
<evidence type="ECO:0008006" key="3">
    <source>
        <dbReference type="Google" id="ProtNLM"/>
    </source>
</evidence>
<proteinExistence type="predicted"/>